<evidence type="ECO:0000313" key="2">
    <source>
        <dbReference type="Proteomes" id="UP000252139"/>
    </source>
</evidence>
<dbReference type="AlphaFoldDB" id="A0A367JGL9"/>
<proteinExistence type="predicted"/>
<evidence type="ECO:0008006" key="3">
    <source>
        <dbReference type="Google" id="ProtNLM"/>
    </source>
</evidence>
<name>A0A367JGL9_RHIAZ</name>
<protein>
    <recommendedName>
        <fullName evidence="3">PiggyBac transposable element-derived protein domain-containing protein</fullName>
    </recommendedName>
</protein>
<keyword evidence="2" id="KW-1185">Reference proteome</keyword>
<accession>A0A367JGL9</accession>
<gene>
    <name evidence="1" type="ORF">CU097_011027</name>
</gene>
<organism evidence="1 2">
    <name type="scientific">Rhizopus azygosporus</name>
    <name type="common">Rhizopus microsporus var. azygosporus</name>
    <dbReference type="NCBI Taxonomy" id="86630"/>
    <lineage>
        <taxon>Eukaryota</taxon>
        <taxon>Fungi</taxon>
        <taxon>Fungi incertae sedis</taxon>
        <taxon>Mucoromycota</taxon>
        <taxon>Mucoromycotina</taxon>
        <taxon>Mucoromycetes</taxon>
        <taxon>Mucorales</taxon>
        <taxon>Mucorineae</taxon>
        <taxon>Rhizopodaceae</taxon>
        <taxon>Rhizopus</taxon>
    </lineage>
</organism>
<dbReference type="Proteomes" id="UP000252139">
    <property type="component" value="Unassembled WGS sequence"/>
</dbReference>
<sequence>MRRSPDLEDIAFTPTKSRTSMHQLGAKFLVCVMLGTLSPSCPNPELRRARSSRLKPWLVVWLVEQLPLAQVSLKFNVYMDNYFSSVILLKHLRTADVGACNTARRNSGKFYCALLRQETVLLYIMKNKLLL</sequence>
<reference evidence="1 2" key="1">
    <citation type="journal article" date="2018" name="G3 (Bethesda)">
        <title>Phylogenetic and Phylogenomic Definition of Rhizopus Species.</title>
        <authorList>
            <person name="Gryganskyi A.P."/>
            <person name="Golan J."/>
            <person name="Dolatabadi S."/>
            <person name="Mondo S."/>
            <person name="Robb S."/>
            <person name="Idnurm A."/>
            <person name="Muszewska A."/>
            <person name="Steczkiewicz K."/>
            <person name="Masonjones S."/>
            <person name="Liao H.L."/>
            <person name="Gajdeczka M.T."/>
            <person name="Anike F."/>
            <person name="Vuek A."/>
            <person name="Anishchenko I.M."/>
            <person name="Voigt K."/>
            <person name="de Hoog G.S."/>
            <person name="Smith M.E."/>
            <person name="Heitman J."/>
            <person name="Vilgalys R."/>
            <person name="Stajich J.E."/>
        </authorList>
    </citation>
    <scope>NUCLEOTIDE SEQUENCE [LARGE SCALE GENOMIC DNA]</scope>
    <source>
        <strain evidence="1 2">CBS 357.93</strain>
    </source>
</reference>
<evidence type="ECO:0000313" key="1">
    <source>
        <dbReference type="EMBL" id="RCH89098.1"/>
    </source>
</evidence>
<dbReference type="EMBL" id="PJQL01001350">
    <property type="protein sequence ID" value="RCH89098.1"/>
    <property type="molecule type" value="Genomic_DNA"/>
</dbReference>
<dbReference type="OrthoDB" id="2430719at2759"/>
<comment type="caution">
    <text evidence="1">The sequence shown here is derived from an EMBL/GenBank/DDBJ whole genome shotgun (WGS) entry which is preliminary data.</text>
</comment>